<dbReference type="InterPro" id="IPR039426">
    <property type="entry name" value="TonB-dep_rcpt-like"/>
</dbReference>
<evidence type="ECO:0000256" key="12">
    <source>
        <dbReference type="RuleBase" id="RU003357"/>
    </source>
</evidence>
<comment type="caution">
    <text evidence="15">The sequence shown here is derived from an EMBL/GenBank/DDBJ whole genome shotgun (WGS) entry which is preliminary data.</text>
</comment>
<dbReference type="Pfam" id="PF07715">
    <property type="entry name" value="Plug"/>
    <property type="match status" value="1"/>
</dbReference>
<dbReference type="InterPro" id="IPR000531">
    <property type="entry name" value="Beta-barrel_TonB"/>
</dbReference>
<proteinExistence type="inferred from homology"/>
<accession>A0A7W4Z426</accession>
<evidence type="ECO:0000256" key="5">
    <source>
        <dbReference type="ARBA" id="ARBA00022692"/>
    </source>
</evidence>
<keyword evidence="7" id="KW-0406">Ion transport</keyword>
<name>A0A7W4Z426_9GAMM</name>
<dbReference type="Gene3D" id="2.40.170.20">
    <property type="entry name" value="TonB-dependent receptor, beta-barrel domain"/>
    <property type="match status" value="1"/>
</dbReference>
<dbReference type="GO" id="GO:0009279">
    <property type="term" value="C:cell outer membrane"/>
    <property type="evidence" value="ECO:0007669"/>
    <property type="project" value="UniProtKB-SubCell"/>
</dbReference>
<feature type="domain" description="TonB-dependent receptor-like beta-barrel" evidence="13">
    <location>
        <begin position="259"/>
        <end position="674"/>
    </location>
</feature>
<evidence type="ECO:0000256" key="9">
    <source>
        <dbReference type="ARBA" id="ARBA00023136"/>
    </source>
</evidence>
<dbReference type="InterPro" id="IPR036942">
    <property type="entry name" value="Beta-barrel_TonB_sf"/>
</dbReference>
<keyword evidence="2 11" id="KW-0813">Transport</keyword>
<evidence type="ECO:0000256" key="11">
    <source>
        <dbReference type="PROSITE-ProRule" id="PRU01360"/>
    </source>
</evidence>
<keyword evidence="8 12" id="KW-0798">TonB box</keyword>
<dbReference type="GO" id="GO:0006826">
    <property type="term" value="P:iron ion transport"/>
    <property type="evidence" value="ECO:0007669"/>
    <property type="project" value="UniProtKB-KW"/>
</dbReference>
<comment type="subcellular location">
    <subcellularLocation>
        <location evidence="1 11">Cell outer membrane</location>
        <topology evidence="1 11">Multi-pass membrane protein</topology>
    </subcellularLocation>
</comment>
<dbReference type="AlphaFoldDB" id="A0A7W4Z426"/>
<keyword evidence="9 11" id="KW-0472">Membrane</keyword>
<dbReference type="PROSITE" id="PS52016">
    <property type="entry name" value="TONB_DEPENDENT_REC_3"/>
    <property type="match status" value="1"/>
</dbReference>
<evidence type="ECO:0000256" key="3">
    <source>
        <dbReference type="ARBA" id="ARBA00022452"/>
    </source>
</evidence>
<gene>
    <name evidence="15" type="ORF">FHR99_000305</name>
</gene>
<dbReference type="PANTHER" id="PTHR32552:SF81">
    <property type="entry name" value="TONB-DEPENDENT OUTER MEMBRANE RECEPTOR"/>
    <property type="match status" value="1"/>
</dbReference>
<dbReference type="SUPFAM" id="SSF56935">
    <property type="entry name" value="Porins"/>
    <property type="match status" value="1"/>
</dbReference>
<feature type="domain" description="TonB-dependent receptor plug" evidence="14">
    <location>
        <begin position="36"/>
        <end position="138"/>
    </location>
</feature>
<keyword evidence="5 11" id="KW-0812">Transmembrane</keyword>
<dbReference type="EMBL" id="JACHWY010000001">
    <property type="protein sequence ID" value="MBB3046069.1"/>
    <property type="molecule type" value="Genomic_DNA"/>
</dbReference>
<evidence type="ECO:0000256" key="1">
    <source>
        <dbReference type="ARBA" id="ARBA00004571"/>
    </source>
</evidence>
<dbReference type="Pfam" id="PF00593">
    <property type="entry name" value="TonB_dep_Rec_b-barrel"/>
    <property type="match status" value="1"/>
</dbReference>
<evidence type="ECO:0000256" key="4">
    <source>
        <dbReference type="ARBA" id="ARBA00022496"/>
    </source>
</evidence>
<sequence length="710" mass="77799">MALTFVSAFSLSGAFSDPSPLEEVVVYGAPIQRTELDTVASISVVDQVELEARNIRDIYDLLLRAPNLNAATEDKFSMRGISNQGVGQGGVGRPTVSIFVDGVRQSGRGVANAFDVAQVEVYRGPQSTAFGPGSLAGAIVVNSVMPQPGEEFNGRSRFSYGSHNSWEAAVALGFPIYTDDRGEGLAGRISLEQNHTDDNITNITRDDDTWQERTRQMLRGKVSWYKGIYTAHLGVQKTSLRAGPDFLAPELAKEYKATDNQDGHFEDDTDLISLRQTLELSDEMRMMLLLSSSETVYQRRGDYDISEERGGYFINDVEFDNQTAELRFNLEFESFKGVAGLYYSEDFVLGITPSVDLPVEVAAGASARTDSIIGFGRDARVKSFYTEFDYNLNEAITLTAGGRYEENSAITRVIFELQKVTPINPVTGGNINGAFGLVSSSDVLLVALQNGGFQDVDETYPNGDYVALGKLGATWHISDDINLFLTRSEGYRAGGVDFVVSGEAPPFGPETTENYDLGLRIQRDGWNLAVSLFDISYEDMQVGVRLDATTIRTDNVGSASARGAELEIAAFLPMGFSVDMGLGYVKTKFEDYVEDGTDFAGNEFPLAANFTGNIGLNWNHAAGWYARINYSHADASFTDRANTEGLMTDSRNLWGARLGYQGNDWEVSLTGRNLTDQVYITDQIDSPSVDLQAVIVGDPREIALEANYRF</sequence>
<evidence type="ECO:0000313" key="15">
    <source>
        <dbReference type="EMBL" id="MBB3046069.1"/>
    </source>
</evidence>
<keyword evidence="16" id="KW-1185">Reference proteome</keyword>
<evidence type="ECO:0000256" key="8">
    <source>
        <dbReference type="ARBA" id="ARBA00023077"/>
    </source>
</evidence>
<keyword evidence="3 11" id="KW-1134">Transmembrane beta strand</keyword>
<evidence type="ECO:0000256" key="6">
    <source>
        <dbReference type="ARBA" id="ARBA00023004"/>
    </source>
</evidence>
<keyword evidence="4" id="KW-0410">Iron transport</keyword>
<reference evidence="15 16" key="1">
    <citation type="submission" date="2020-08" db="EMBL/GenBank/DDBJ databases">
        <title>Genomic Encyclopedia of Type Strains, Phase III (KMG-III): the genomes of soil and plant-associated and newly described type strains.</title>
        <authorList>
            <person name="Whitman W."/>
        </authorList>
    </citation>
    <scope>NUCLEOTIDE SEQUENCE [LARGE SCALE GENOMIC DNA]</scope>
    <source>
        <strain evidence="15 16">CECT 8654</strain>
    </source>
</reference>
<comment type="similarity">
    <text evidence="11 12">Belongs to the TonB-dependent receptor family.</text>
</comment>
<keyword evidence="15" id="KW-0675">Receptor</keyword>
<evidence type="ECO:0000256" key="2">
    <source>
        <dbReference type="ARBA" id="ARBA00022448"/>
    </source>
</evidence>
<evidence type="ECO:0000259" key="14">
    <source>
        <dbReference type="Pfam" id="PF07715"/>
    </source>
</evidence>
<evidence type="ECO:0000256" key="7">
    <source>
        <dbReference type="ARBA" id="ARBA00023065"/>
    </source>
</evidence>
<evidence type="ECO:0000256" key="10">
    <source>
        <dbReference type="ARBA" id="ARBA00023237"/>
    </source>
</evidence>
<dbReference type="PANTHER" id="PTHR32552">
    <property type="entry name" value="FERRICHROME IRON RECEPTOR-RELATED"/>
    <property type="match status" value="1"/>
</dbReference>
<dbReference type="InterPro" id="IPR012910">
    <property type="entry name" value="Plug_dom"/>
</dbReference>
<evidence type="ECO:0000313" key="16">
    <source>
        <dbReference type="Proteomes" id="UP000537130"/>
    </source>
</evidence>
<keyword evidence="10 11" id="KW-0998">Cell outer membrane</keyword>
<organism evidence="15 16">
    <name type="scientific">Litorivivens lipolytica</name>
    <dbReference type="NCBI Taxonomy" id="1524264"/>
    <lineage>
        <taxon>Bacteria</taxon>
        <taxon>Pseudomonadati</taxon>
        <taxon>Pseudomonadota</taxon>
        <taxon>Gammaproteobacteria</taxon>
        <taxon>Litorivivens</taxon>
    </lineage>
</organism>
<evidence type="ECO:0000259" key="13">
    <source>
        <dbReference type="Pfam" id="PF00593"/>
    </source>
</evidence>
<protein>
    <submittedName>
        <fullName evidence="15">Outer membrane receptor protein involved in Fe transport</fullName>
    </submittedName>
</protein>
<keyword evidence="6" id="KW-0408">Iron</keyword>
<dbReference type="Proteomes" id="UP000537130">
    <property type="component" value="Unassembled WGS sequence"/>
</dbReference>